<dbReference type="EMBL" id="JABXWR010000001">
    <property type="protein sequence ID" value="NVO67650.1"/>
    <property type="molecule type" value="Genomic_DNA"/>
</dbReference>
<dbReference type="Gene3D" id="3.40.30.10">
    <property type="entry name" value="Glutaredoxin"/>
    <property type="match status" value="1"/>
</dbReference>
<accession>A0A7K4HS06</accession>
<protein>
    <submittedName>
        <fullName evidence="2">Thioredoxin family protein</fullName>
    </submittedName>
</protein>
<dbReference type="OrthoDB" id="121818at2157"/>
<evidence type="ECO:0000313" key="2">
    <source>
        <dbReference type="EMBL" id="NVO67650.1"/>
    </source>
</evidence>
<dbReference type="CDD" id="cd02947">
    <property type="entry name" value="TRX_family"/>
    <property type="match status" value="1"/>
</dbReference>
<feature type="domain" description="Thioredoxin" evidence="1">
    <location>
        <begin position="6"/>
        <end position="84"/>
    </location>
</feature>
<sequence length="86" mass="9808">MPVRILCYYQEGCMGCMEQEPINRQVENELGVTIEEMDALEHPDDIAAYGLKVTPTILVIVDGAVREHFEGVMHRETLENAIKKYL</sequence>
<proteinExistence type="predicted"/>
<dbReference type="InterPro" id="IPR013766">
    <property type="entry name" value="Thioredoxin_domain"/>
</dbReference>
<dbReference type="SUPFAM" id="SSF52833">
    <property type="entry name" value="Thioredoxin-like"/>
    <property type="match status" value="1"/>
</dbReference>
<dbReference type="Proteomes" id="UP000570823">
    <property type="component" value="Unassembled WGS sequence"/>
</dbReference>
<dbReference type="RefSeq" id="WP_176789214.1">
    <property type="nucleotide sequence ID" value="NZ_JABXWR010000001.1"/>
</dbReference>
<name>A0A7K4HS06_9EURY</name>
<gene>
    <name evidence="2" type="ORF">HWN36_10090</name>
</gene>
<keyword evidence="3" id="KW-1185">Reference proteome</keyword>
<dbReference type="AlphaFoldDB" id="A0A7K4HS06"/>
<dbReference type="Pfam" id="PF00085">
    <property type="entry name" value="Thioredoxin"/>
    <property type="match status" value="1"/>
</dbReference>
<reference evidence="2 3" key="1">
    <citation type="submission" date="2020-06" db="EMBL/GenBank/DDBJ databases">
        <title>Methanofollis fontis sp. nov., a methanogen isolated from marine sediments near a cold seep at Four-Way Closure Ridge offshore southwestern Taiwan.</title>
        <authorList>
            <person name="Chen S.-C."/>
            <person name="Teng N.-H."/>
            <person name="Lin Y.-S."/>
            <person name="Lai M.-C."/>
            <person name="Chen H.-H."/>
            <person name="Wang C.-C."/>
        </authorList>
    </citation>
    <scope>NUCLEOTIDE SEQUENCE [LARGE SCALE GENOMIC DNA]</scope>
    <source>
        <strain evidence="2 3">DSM 2702</strain>
    </source>
</reference>
<comment type="caution">
    <text evidence="2">The sequence shown here is derived from an EMBL/GenBank/DDBJ whole genome shotgun (WGS) entry which is preliminary data.</text>
</comment>
<dbReference type="InterPro" id="IPR036249">
    <property type="entry name" value="Thioredoxin-like_sf"/>
</dbReference>
<evidence type="ECO:0000259" key="1">
    <source>
        <dbReference type="Pfam" id="PF00085"/>
    </source>
</evidence>
<organism evidence="2 3">
    <name type="scientific">Methanofollis tationis</name>
    <dbReference type="NCBI Taxonomy" id="81417"/>
    <lineage>
        <taxon>Archaea</taxon>
        <taxon>Methanobacteriati</taxon>
        <taxon>Methanobacteriota</taxon>
        <taxon>Stenosarchaea group</taxon>
        <taxon>Methanomicrobia</taxon>
        <taxon>Methanomicrobiales</taxon>
        <taxon>Methanomicrobiaceae</taxon>
        <taxon>Methanofollis</taxon>
    </lineage>
</organism>
<evidence type="ECO:0000313" key="3">
    <source>
        <dbReference type="Proteomes" id="UP000570823"/>
    </source>
</evidence>